<feature type="region of interest" description="Disordered" evidence="1">
    <location>
        <begin position="174"/>
        <end position="206"/>
    </location>
</feature>
<feature type="region of interest" description="Disordered" evidence="1">
    <location>
        <begin position="265"/>
        <end position="287"/>
    </location>
</feature>
<accession>A0A8S1JBC5</accession>
<evidence type="ECO:0000313" key="3">
    <source>
        <dbReference type="Proteomes" id="UP000708148"/>
    </source>
</evidence>
<protein>
    <submittedName>
        <fullName evidence="2">Uncharacterized protein</fullName>
    </submittedName>
</protein>
<keyword evidence="3" id="KW-1185">Reference proteome</keyword>
<reference evidence="2" key="1">
    <citation type="submission" date="2020-12" db="EMBL/GenBank/DDBJ databases">
        <authorList>
            <person name="Iha C."/>
        </authorList>
    </citation>
    <scope>NUCLEOTIDE SEQUENCE</scope>
</reference>
<gene>
    <name evidence="2" type="ORF">OSTQU699_LOCUS8889</name>
</gene>
<dbReference type="EMBL" id="CAJHUC010002285">
    <property type="protein sequence ID" value="CAD7703532.1"/>
    <property type="molecule type" value="Genomic_DNA"/>
</dbReference>
<name>A0A8S1JBC5_9CHLO</name>
<comment type="caution">
    <text evidence="2">The sequence shown here is derived from an EMBL/GenBank/DDBJ whole genome shotgun (WGS) entry which is preliminary data.</text>
</comment>
<dbReference type="OrthoDB" id="552019at2759"/>
<proteinExistence type="predicted"/>
<evidence type="ECO:0000313" key="2">
    <source>
        <dbReference type="EMBL" id="CAD7703532.1"/>
    </source>
</evidence>
<sequence length="808" mass="89315">MDVDIGVAVPQARGRGGAGEAAWPHRGAARRRAPWRCGPGNKVIRTCPGTAGGEVAKAHGSACGAAPGGRQGSPAGADAVASDSQHFTGIATPTSPPESLPSRTSPLGTILACAILISIRMGRMASEEERLDRRSMEARYMKAMGANKELAQLRKKYEEQEAQRKAELTAQRVKEAQRKAEEADIERQERERRYKEEQDREAAKLRSIQEAKRREFEEKERTMQEELNKRAETEKKIIQEMELKKKEEAERLRIEAERQALLEEQERKRAEADERRRLEEEERKRRDEKAALERLKKKFAVRAEGYVIVRPAPAGAVTAGPFKDPAKVQMEVSMSTALAPEAQMLILNCTSPEDAQQECGELAGTVSRTIFDRYKSAVRLQAMTSSGALEHMDEIELEHWMRRASLRTEDTAAHGLAKALKKFKQGQGQEIRDKFEVRTEWGVLPEGNESRTDALLASGIGRLNESGGALAVRDLLKDMMEDEKATFCKGMKSAECSYASEACTLAQFTDRALQTRDQNIADAAGEIVRAMLQGLAKGAPKDSLLPISKSLIRAMGSDHPVAALFSVIAEANLSTTARAAIKERQRAAEARLAAQVLEEQWPDRDEIVAARVKERDESTPVPERVWALRNVARTLSIGAPSASATSQATDLLTKAVKLQEQHLGTSKHPGMLPVLYDLSTVLLKVPESRSDAAGVVTTILEILKELGERYQRQADMASAVICMESGVLEGERVLGERHPLLRSMSRTVEKWYKALEPAERDMVSACRKSGEGMTRVAAAFTPELGAYRIAGKVDRIEAWSKNERLEPL</sequence>
<evidence type="ECO:0000256" key="1">
    <source>
        <dbReference type="SAM" id="MobiDB-lite"/>
    </source>
</evidence>
<organism evidence="2 3">
    <name type="scientific">Ostreobium quekettii</name>
    <dbReference type="NCBI Taxonomy" id="121088"/>
    <lineage>
        <taxon>Eukaryota</taxon>
        <taxon>Viridiplantae</taxon>
        <taxon>Chlorophyta</taxon>
        <taxon>core chlorophytes</taxon>
        <taxon>Ulvophyceae</taxon>
        <taxon>TCBD clade</taxon>
        <taxon>Bryopsidales</taxon>
        <taxon>Ostreobineae</taxon>
        <taxon>Ostreobiaceae</taxon>
        <taxon>Ostreobium</taxon>
    </lineage>
</organism>
<dbReference type="Proteomes" id="UP000708148">
    <property type="component" value="Unassembled WGS sequence"/>
</dbReference>
<dbReference type="AlphaFoldDB" id="A0A8S1JBC5"/>